<accession>D4XD43</accession>
<protein>
    <submittedName>
        <fullName evidence="1">Uncharacterized protein</fullName>
    </submittedName>
</protein>
<proteinExistence type="predicted"/>
<dbReference type="HOGENOM" id="CLU_3303081_0_0_4"/>
<name>D4XD43_9BURK</name>
<dbReference type="AlphaFoldDB" id="D4XD43"/>
<organism evidence="1 2">
    <name type="scientific">Achromobacter piechaudii ATCC 43553</name>
    <dbReference type="NCBI Taxonomy" id="742159"/>
    <lineage>
        <taxon>Bacteria</taxon>
        <taxon>Pseudomonadati</taxon>
        <taxon>Pseudomonadota</taxon>
        <taxon>Betaproteobacteria</taxon>
        <taxon>Burkholderiales</taxon>
        <taxon>Alcaligenaceae</taxon>
        <taxon>Achromobacter</taxon>
    </lineage>
</organism>
<dbReference type="Proteomes" id="UP000004510">
    <property type="component" value="Unassembled WGS sequence"/>
</dbReference>
<comment type="caution">
    <text evidence="1">The sequence shown here is derived from an EMBL/GenBank/DDBJ whole genome shotgun (WGS) entry which is preliminary data.</text>
</comment>
<gene>
    <name evidence="1" type="ORF">HMPREF0004_3390</name>
</gene>
<sequence length="39" mass="4303">MWLRTQPGTTLFLQILNTLFASGGARKRCPAPLFPTGKI</sequence>
<evidence type="ECO:0000313" key="2">
    <source>
        <dbReference type="Proteomes" id="UP000004510"/>
    </source>
</evidence>
<dbReference type="EMBL" id="ADMS01000077">
    <property type="protein sequence ID" value="EFF75259.1"/>
    <property type="molecule type" value="Genomic_DNA"/>
</dbReference>
<evidence type="ECO:0000313" key="1">
    <source>
        <dbReference type="EMBL" id="EFF75259.1"/>
    </source>
</evidence>
<reference evidence="2" key="1">
    <citation type="submission" date="2010-03" db="EMBL/GenBank/DDBJ databases">
        <title>Complete sequence of Mobiluncus curtisii ATCC 43063.</title>
        <authorList>
            <person name="Muzny D."/>
            <person name="Qin X."/>
            <person name="Deng J."/>
            <person name="Jiang H."/>
            <person name="Liu Y."/>
            <person name="Qu J."/>
            <person name="Song X.-Z."/>
            <person name="Zhang L."/>
            <person name="Thornton R."/>
            <person name="Coyle M."/>
            <person name="Francisco L."/>
            <person name="Jackson L."/>
            <person name="Javaid M."/>
            <person name="Korchina V."/>
            <person name="Kovar C."/>
            <person name="Mata R."/>
            <person name="Mathew T."/>
            <person name="Ngo R."/>
            <person name="Nguyen L."/>
            <person name="Nguyen N."/>
            <person name="Okwuonu G."/>
            <person name="Ongeri F."/>
            <person name="Pham C."/>
            <person name="Simmons D."/>
            <person name="Wilczek-Boney K."/>
            <person name="Hale W."/>
            <person name="Jakkamsetti A."/>
            <person name="Pham P."/>
            <person name="Ruth R."/>
            <person name="San Lucas F."/>
            <person name="Warren J."/>
            <person name="Zhang J."/>
            <person name="Zhao Z."/>
            <person name="Zhou C."/>
            <person name="Zhu D."/>
            <person name="Lee S."/>
            <person name="Bess C."/>
            <person name="Blankenburg K."/>
            <person name="Forbes L."/>
            <person name="Fu Q."/>
            <person name="Gubbala S."/>
            <person name="Hirani K."/>
            <person name="Jayaseelan J.C."/>
            <person name="Lara F."/>
            <person name="Munidasa M."/>
            <person name="Palculict T."/>
            <person name="Patil S."/>
            <person name="Pu L.-L."/>
            <person name="Saada N."/>
            <person name="Tang L."/>
            <person name="Weissenberger G."/>
            <person name="Zhu Y."/>
            <person name="Hemphill L."/>
            <person name="Shang Y."/>
            <person name="Youmans B."/>
            <person name="Ayvaz T."/>
            <person name="Ross M."/>
            <person name="Santibanez J."/>
            <person name="Aqrawi P."/>
            <person name="Gross S."/>
            <person name="Joshi V."/>
            <person name="Fowler G."/>
            <person name="Nazareth L."/>
            <person name="Reid J."/>
            <person name="Worley K."/>
            <person name="Petrosino J."/>
            <person name="Highlander S."/>
            <person name="Gibbs R."/>
            <person name="Gibbs R."/>
        </authorList>
    </citation>
    <scope>NUCLEOTIDE SEQUENCE [LARGE SCALE GENOMIC DNA]</scope>
    <source>
        <strain evidence="2">ATCC 43553</strain>
    </source>
</reference>